<comment type="caution">
    <text evidence="7">The sequence shown here is derived from an EMBL/GenBank/DDBJ whole genome shotgun (WGS) entry which is preliminary data.</text>
</comment>
<keyword evidence="8" id="KW-1185">Reference proteome</keyword>
<dbReference type="PANTHER" id="PTHR48028:SF2">
    <property type="entry name" value="GLYCINE-RICH RNA-BINDING PROTEIN RZ1A"/>
    <property type="match status" value="1"/>
</dbReference>
<feature type="domain" description="RRM" evidence="5">
    <location>
        <begin position="7"/>
        <end position="85"/>
    </location>
</feature>
<dbReference type="EMBL" id="JASCZI010211762">
    <property type="protein sequence ID" value="MED6196505.1"/>
    <property type="molecule type" value="Genomic_DNA"/>
</dbReference>
<evidence type="ECO:0000256" key="3">
    <source>
        <dbReference type="PROSITE-ProRule" id="PRU00176"/>
    </source>
</evidence>
<evidence type="ECO:0000313" key="7">
    <source>
        <dbReference type="EMBL" id="MED6196505.1"/>
    </source>
</evidence>
<dbReference type="CDD" id="cd21608">
    <property type="entry name" value="RRM2_NsCP33_like"/>
    <property type="match status" value="1"/>
</dbReference>
<dbReference type="PANTHER" id="PTHR48028">
    <property type="entry name" value="GLYCINE-RICH RNA-BINDING PROTEIN RZ1A"/>
    <property type="match status" value="1"/>
</dbReference>
<dbReference type="InterPro" id="IPR035979">
    <property type="entry name" value="RBD_domain_sf"/>
</dbReference>
<dbReference type="Pfam" id="PF00076">
    <property type="entry name" value="RRM_1"/>
    <property type="match status" value="1"/>
</dbReference>
<feature type="domain" description="CCHC-type" evidence="6">
    <location>
        <begin position="127"/>
        <end position="142"/>
    </location>
</feature>
<keyword evidence="1 3" id="KW-0694">RNA-binding</keyword>
<protein>
    <submittedName>
        <fullName evidence="7">Glycine-rich RNA-binding protein rz1a</fullName>
    </submittedName>
</protein>
<evidence type="ECO:0000259" key="6">
    <source>
        <dbReference type="PROSITE" id="PS50158"/>
    </source>
</evidence>
<dbReference type="SMART" id="SM00360">
    <property type="entry name" value="RRM"/>
    <property type="match status" value="1"/>
</dbReference>
<evidence type="ECO:0000256" key="4">
    <source>
        <dbReference type="SAM" id="MobiDB-lite"/>
    </source>
</evidence>
<dbReference type="InterPro" id="IPR001878">
    <property type="entry name" value="Znf_CCHC"/>
</dbReference>
<dbReference type="PROSITE" id="PS50158">
    <property type="entry name" value="ZF_CCHC"/>
    <property type="match status" value="1"/>
</dbReference>
<keyword evidence="2" id="KW-0862">Zinc</keyword>
<feature type="compositionally biased region" description="Basic and acidic residues" evidence="4">
    <location>
        <begin position="177"/>
        <end position="213"/>
    </location>
</feature>
<organism evidence="7 8">
    <name type="scientific">Stylosanthes scabra</name>
    <dbReference type="NCBI Taxonomy" id="79078"/>
    <lineage>
        <taxon>Eukaryota</taxon>
        <taxon>Viridiplantae</taxon>
        <taxon>Streptophyta</taxon>
        <taxon>Embryophyta</taxon>
        <taxon>Tracheophyta</taxon>
        <taxon>Spermatophyta</taxon>
        <taxon>Magnoliopsida</taxon>
        <taxon>eudicotyledons</taxon>
        <taxon>Gunneridae</taxon>
        <taxon>Pentapetalae</taxon>
        <taxon>rosids</taxon>
        <taxon>fabids</taxon>
        <taxon>Fabales</taxon>
        <taxon>Fabaceae</taxon>
        <taxon>Papilionoideae</taxon>
        <taxon>50 kb inversion clade</taxon>
        <taxon>dalbergioids sensu lato</taxon>
        <taxon>Dalbergieae</taxon>
        <taxon>Pterocarpus clade</taxon>
        <taxon>Stylosanthes</taxon>
    </lineage>
</organism>
<dbReference type="Gene3D" id="4.10.60.10">
    <property type="entry name" value="Zinc finger, CCHC-type"/>
    <property type="match status" value="1"/>
</dbReference>
<evidence type="ECO:0000313" key="8">
    <source>
        <dbReference type="Proteomes" id="UP001341840"/>
    </source>
</evidence>
<feature type="region of interest" description="Disordered" evidence="4">
    <location>
        <begin position="76"/>
        <end position="213"/>
    </location>
</feature>
<evidence type="ECO:0000259" key="5">
    <source>
        <dbReference type="PROSITE" id="PS50102"/>
    </source>
</evidence>
<dbReference type="InterPro" id="IPR012677">
    <property type="entry name" value="Nucleotide-bd_a/b_plait_sf"/>
</dbReference>
<proteinExistence type="predicted"/>
<dbReference type="InterPro" id="IPR000504">
    <property type="entry name" value="RRM_dom"/>
</dbReference>
<reference evidence="7 8" key="1">
    <citation type="journal article" date="2023" name="Plants (Basel)">
        <title>Bridging the Gap: Combining Genomics and Transcriptomics Approaches to Understand Stylosanthes scabra, an Orphan Legume from the Brazilian Caatinga.</title>
        <authorList>
            <person name="Ferreira-Neto J.R.C."/>
            <person name="da Silva M.D."/>
            <person name="Binneck E."/>
            <person name="de Melo N.F."/>
            <person name="da Silva R.H."/>
            <person name="de Melo A.L.T.M."/>
            <person name="Pandolfi V."/>
            <person name="Bustamante F.O."/>
            <person name="Brasileiro-Vidal A.C."/>
            <person name="Benko-Iseppon A.M."/>
        </authorList>
    </citation>
    <scope>NUCLEOTIDE SEQUENCE [LARGE SCALE GENOMIC DNA]</scope>
    <source>
        <tissue evidence="7">Leaves</tissue>
    </source>
</reference>
<dbReference type="SUPFAM" id="SSF54928">
    <property type="entry name" value="RNA-binding domain, RBD"/>
    <property type="match status" value="1"/>
</dbReference>
<sequence length="213" mass="23295">MSDVEEFRCFIGGLAWSTSDRKLKDTFEKFGKLVEAKVVVDKFSGRSRGFGFVTFDEKKAMEDAIDAMNGMDLDGRTITVDKAQPQQGSGRDDGDRHRDRGRDRDRDRGRDRDRDYGGGRGSNGGECFKCGKPGHFARECPSEGGRGGRYGGREGGRYGGSSGYGPDRNADRSSGGRSRDGGRDGGRDGDSGNDRYYRDRAGPYERRGSGGAR</sequence>
<dbReference type="Proteomes" id="UP001341840">
    <property type="component" value="Unassembled WGS sequence"/>
</dbReference>
<name>A0ABU6XI69_9FABA</name>
<gene>
    <name evidence="7" type="primary">RZ1A_2</name>
    <name evidence="7" type="ORF">PIB30_048170</name>
</gene>
<dbReference type="InterPro" id="IPR051106">
    <property type="entry name" value="RNA-bind/splicing_reg"/>
</dbReference>
<feature type="compositionally biased region" description="Low complexity" evidence="4">
    <location>
        <begin position="164"/>
        <end position="176"/>
    </location>
</feature>
<evidence type="ECO:0000256" key="2">
    <source>
        <dbReference type="PROSITE-ProRule" id="PRU00047"/>
    </source>
</evidence>
<dbReference type="SUPFAM" id="SSF57756">
    <property type="entry name" value="Retrovirus zinc finger-like domains"/>
    <property type="match status" value="1"/>
</dbReference>
<dbReference type="SMART" id="SM00343">
    <property type="entry name" value="ZnF_C2HC"/>
    <property type="match status" value="1"/>
</dbReference>
<evidence type="ECO:0000256" key="1">
    <source>
        <dbReference type="ARBA" id="ARBA00022884"/>
    </source>
</evidence>
<keyword evidence="2" id="KW-0863">Zinc-finger</keyword>
<dbReference type="InterPro" id="IPR036875">
    <property type="entry name" value="Znf_CCHC_sf"/>
</dbReference>
<dbReference type="Pfam" id="PF00098">
    <property type="entry name" value="zf-CCHC"/>
    <property type="match status" value="1"/>
</dbReference>
<accession>A0ABU6XI69</accession>
<keyword evidence="2" id="KW-0479">Metal-binding</keyword>
<dbReference type="PROSITE" id="PS50102">
    <property type="entry name" value="RRM"/>
    <property type="match status" value="1"/>
</dbReference>
<feature type="compositionally biased region" description="Basic and acidic residues" evidence="4">
    <location>
        <begin position="90"/>
        <end position="117"/>
    </location>
</feature>
<dbReference type="Gene3D" id="3.30.70.330">
    <property type="match status" value="1"/>
</dbReference>
<dbReference type="InterPro" id="IPR048289">
    <property type="entry name" value="RRM2_NsCP33-like"/>
</dbReference>